<dbReference type="HOGENOM" id="CLU_1625681_0_0_10"/>
<dbReference type="EMBL" id="CP002545">
    <property type="protein sequence ID" value="ADY53984.1"/>
    <property type="molecule type" value="Genomic_DNA"/>
</dbReference>
<gene>
    <name evidence="2" type="ordered locus">Pedsa_3450</name>
</gene>
<keyword evidence="3" id="KW-1185">Reference proteome</keyword>
<feature type="chain" id="PRO_5003260242" evidence="1">
    <location>
        <begin position="24"/>
        <end position="163"/>
    </location>
</feature>
<dbReference type="Proteomes" id="UP000000310">
    <property type="component" value="Chromosome"/>
</dbReference>
<protein>
    <submittedName>
        <fullName evidence="2">Uncharacterized protein</fullName>
    </submittedName>
</protein>
<feature type="signal peptide" evidence="1">
    <location>
        <begin position="1"/>
        <end position="23"/>
    </location>
</feature>
<keyword evidence="1" id="KW-0732">Signal</keyword>
<dbReference type="STRING" id="762903.Pedsa_3450"/>
<reference evidence="2 3" key="1">
    <citation type="journal article" date="2011" name="Stand. Genomic Sci.">
        <title>Complete genome sequence of the gliding, heparinolytic Pedobacter saltans type strain (113).</title>
        <authorList>
            <person name="Liolios K."/>
            <person name="Sikorski J."/>
            <person name="Lu M."/>
            <person name="Nolan M."/>
            <person name="Lapidus A."/>
            <person name="Lucas S."/>
            <person name="Hammon N."/>
            <person name="Deshpande S."/>
            <person name="Cheng J.F."/>
            <person name="Tapia R."/>
            <person name="Han C."/>
            <person name="Goodwin L."/>
            <person name="Pitluck S."/>
            <person name="Huntemann M."/>
            <person name="Ivanova N."/>
            <person name="Pagani I."/>
            <person name="Mavromatis K."/>
            <person name="Ovchinikova G."/>
            <person name="Pati A."/>
            <person name="Chen A."/>
            <person name="Palaniappan K."/>
            <person name="Land M."/>
            <person name="Hauser L."/>
            <person name="Brambilla E.M."/>
            <person name="Kotsyurbenko O."/>
            <person name="Rohde M."/>
            <person name="Tindall B.J."/>
            <person name="Abt B."/>
            <person name="Goker M."/>
            <person name="Detter J.C."/>
            <person name="Woyke T."/>
            <person name="Bristow J."/>
            <person name="Eisen J.A."/>
            <person name="Markowitz V."/>
            <person name="Hugenholtz P."/>
            <person name="Klenk H.P."/>
            <person name="Kyrpides N.C."/>
        </authorList>
    </citation>
    <scope>NUCLEOTIDE SEQUENCE [LARGE SCALE GENOMIC DNA]</scope>
    <source>
        <strain evidence="3">ATCC 51119 / DSM 12145 / JCM 21818 / LMG 10337 / NBRC 100064 / NCIMB 13643</strain>
    </source>
</reference>
<evidence type="ECO:0000313" key="3">
    <source>
        <dbReference type="Proteomes" id="UP000000310"/>
    </source>
</evidence>
<dbReference type="AlphaFoldDB" id="F0SE62"/>
<evidence type="ECO:0000256" key="1">
    <source>
        <dbReference type="SAM" id="SignalP"/>
    </source>
</evidence>
<reference evidence="3" key="2">
    <citation type="submission" date="2011-02" db="EMBL/GenBank/DDBJ databases">
        <title>The complete genome of Pedobacter saltans DSM 12145.</title>
        <authorList>
            <consortium name="US DOE Joint Genome Institute (JGI-PGF)"/>
            <person name="Lucas S."/>
            <person name="Copeland A."/>
            <person name="Lapidus A."/>
            <person name="Bruce D."/>
            <person name="Goodwin L."/>
            <person name="Pitluck S."/>
            <person name="Kyrpides N."/>
            <person name="Mavromatis K."/>
            <person name="Pagani I."/>
            <person name="Ivanova N."/>
            <person name="Ovchinnikova G."/>
            <person name="Lu M."/>
            <person name="Detter J.C."/>
            <person name="Han C."/>
            <person name="Land M."/>
            <person name="Hauser L."/>
            <person name="Markowitz V."/>
            <person name="Cheng J.-F."/>
            <person name="Hugenholtz P."/>
            <person name="Woyke T."/>
            <person name="Wu D."/>
            <person name="Tindall B."/>
            <person name="Pomrenke H.G."/>
            <person name="Brambilla E."/>
            <person name="Klenk H.-P."/>
            <person name="Eisen J.A."/>
        </authorList>
    </citation>
    <scope>NUCLEOTIDE SEQUENCE [LARGE SCALE GENOMIC DNA]</scope>
    <source>
        <strain evidence="3">ATCC 51119 / DSM 12145 / JCM 21818 / LMG 10337 / NBRC 100064 / NCIMB 13643</strain>
    </source>
</reference>
<dbReference type="KEGG" id="psn:Pedsa_3450"/>
<proteinExistence type="predicted"/>
<organism evidence="2 3">
    <name type="scientific">Pseudopedobacter saltans (strain ATCC 51119 / DSM 12145 / JCM 21818 / CCUG 39354 / LMG 10337 / NBRC 100064 / NCIMB 13643)</name>
    <name type="common">Pedobacter saltans</name>
    <dbReference type="NCBI Taxonomy" id="762903"/>
    <lineage>
        <taxon>Bacteria</taxon>
        <taxon>Pseudomonadati</taxon>
        <taxon>Bacteroidota</taxon>
        <taxon>Sphingobacteriia</taxon>
        <taxon>Sphingobacteriales</taxon>
        <taxon>Sphingobacteriaceae</taxon>
        <taxon>Pseudopedobacter</taxon>
    </lineage>
</organism>
<name>F0SE62_PSESL</name>
<sequence>MFMKSNIITFILIMMFCGGISFAQTPAFSVIKLNPNDTTFVRVYNGVVVNKDFQIKGFNSIKTITDKNEANRLVLQKKPLMIIEDNKTDFEYQIENKLFTKNASLIKNLDYPLITRPIAINGKIVPKSALNDINFSEIKSVTYSKRKFVDGQDTPFGCIDISM</sequence>
<accession>F0SE62</accession>
<evidence type="ECO:0000313" key="2">
    <source>
        <dbReference type="EMBL" id="ADY53984.1"/>
    </source>
</evidence>